<dbReference type="AlphaFoldDB" id="A0A3P6VDK0"/>
<name>A0A3P6VDK0_LITSI</name>
<sequence length="113" mass="12499">MITPLPSRIVMSDAQTRKSSFRFSGNTDVETLECECSIQVEMVWIGAKVMGDEMGWGSGGRCCLWAERFAIAEEDDDSTEEMTPIRNGANYPVYSTKVFIGGLPYDIDPGKGF</sequence>
<reference evidence="1 2" key="1">
    <citation type="submission" date="2018-08" db="EMBL/GenBank/DDBJ databases">
        <authorList>
            <person name="Laetsch R D."/>
            <person name="Stevens L."/>
            <person name="Kumar S."/>
            <person name="Blaxter L. M."/>
        </authorList>
    </citation>
    <scope>NUCLEOTIDE SEQUENCE [LARGE SCALE GENOMIC DNA]</scope>
</reference>
<protein>
    <submittedName>
        <fullName evidence="1">Uncharacterized protein</fullName>
    </submittedName>
</protein>
<accession>A0A3P6VDK0</accession>
<gene>
    <name evidence="1" type="ORF">NLS_LOCUS8497</name>
</gene>
<evidence type="ECO:0000313" key="1">
    <source>
        <dbReference type="EMBL" id="VDK88104.1"/>
    </source>
</evidence>
<organism evidence="1 2">
    <name type="scientific">Litomosoides sigmodontis</name>
    <name type="common">Filarial nematode worm</name>
    <dbReference type="NCBI Taxonomy" id="42156"/>
    <lineage>
        <taxon>Eukaryota</taxon>
        <taxon>Metazoa</taxon>
        <taxon>Ecdysozoa</taxon>
        <taxon>Nematoda</taxon>
        <taxon>Chromadorea</taxon>
        <taxon>Rhabditida</taxon>
        <taxon>Spirurina</taxon>
        <taxon>Spiruromorpha</taxon>
        <taxon>Filarioidea</taxon>
        <taxon>Onchocercidae</taxon>
        <taxon>Litomosoides</taxon>
    </lineage>
</organism>
<keyword evidence="2" id="KW-1185">Reference proteome</keyword>
<dbReference type="Proteomes" id="UP000277928">
    <property type="component" value="Unassembled WGS sequence"/>
</dbReference>
<proteinExistence type="predicted"/>
<evidence type="ECO:0000313" key="2">
    <source>
        <dbReference type="Proteomes" id="UP000277928"/>
    </source>
</evidence>
<dbReference type="OrthoDB" id="10033548at2759"/>
<dbReference type="EMBL" id="UYRX01001085">
    <property type="protein sequence ID" value="VDK88104.1"/>
    <property type="molecule type" value="Genomic_DNA"/>
</dbReference>